<accession>A0A7W6IM32</accession>
<dbReference type="InterPro" id="IPR017938">
    <property type="entry name" value="Riboflavin_synthase-like_b-brl"/>
</dbReference>
<keyword evidence="17" id="KW-0411">Iron-sulfur</keyword>
<keyword evidence="16" id="KW-0408">Iron</keyword>
<dbReference type="EMBL" id="JACIEW010000004">
    <property type="protein sequence ID" value="MBB4052142.1"/>
    <property type="molecule type" value="Genomic_DNA"/>
</dbReference>
<dbReference type="RefSeq" id="WP_183310879.1">
    <property type="nucleotide sequence ID" value="NZ_JACIEW010000004.1"/>
</dbReference>
<keyword evidence="8" id="KW-0813">Transport</keyword>
<dbReference type="InterPro" id="IPR036010">
    <property type="entry name" value="2Fe-2S_ferredoxin-like_sf"/>
</dbReference>
<keyword evidence="30" id="KW-1185">Reference proteome</keyword>
<evidence type="ECO:0000256" key="13">
    <source>
        <dbReference type="ARBA" id="ARBA00022723"/>
    </source>
</evidence>
<dbReference type="SUPFAM" id="SSF54292">
    <property type="entry name" value="2Fe-2S ferredoxin-like"/>
    <property type="match status" value="1"/>
</dbReference>
<dbReference type="Proteomes" id="UP000547011">
    <property type="component" value="Unassembled WGS sequence"/>
</dbReference>
<dbReference type="GO" id="GO:0051537">
    <property type="term" value="F:2 iron, 2 sulfur cluster binding"/>
    <property type="evidence" value="ECO:0007669"/>
    <property type="project" value="UniProtKB-KW"/>
</dbReference>
<dbReference type="PANTHER" id="PTHR43644">
    <property type="entry name" value="NA(+)-TRANSLOCATING NADH-QUINONE REDUCTASE SUBUNIT"/>
    <property type="match status" value="1"/>
</dbReference>
<keyword evidence="10" id="KW-0997">Cell inner membrane</keyword>
<dbReference type="AlphaFoldDB" id="A0A7W6IM32"/>
<dbReference type="InterPro" id="IPR017927">
    <property type="entry name" value="FAD-bd_FR_type"/>
</dbReference>
<comment type="similarity">
    <text evidence="4">Belongs to the NqrF family.</text>
</comment>
<dbReference type="EC" id="7.2.1.1" evidence="6"/>
<gene>
    <name evidence="29" type="ORF">GGR20_001785</name>
</gene>
<evidence type="ECO:0000256" key="14">
    <source>
        <dbReference type="ARBA" id="ARBA00022827"/>
    </source>
</evidence>
<evidence type="ECO:0000256" key="7">
    <source>
        <dbReference type="ARBA" id="ARBA00019729"/>
    </source>
</evidence>
<evidence type="ECO:0000256" key="1">
    <source>
        <dbReference type="ARBA" id="ARBA00001974"/>
    </source>
</evidence>
<evidence type="ECO:0000256" key="20">
    <source>
        <dbReference type="ARBA" id="ARBA00023065"/>
    </source>
</evidence>
<comment type="function">
    <text evidence="2">NQR complex catalyzes the reduction of ubiquinone-1 to ubiquinol by two successive reactions, coupled with the transport of Na(+) ions from the cytoplasm to the periplasm. The first step is catalyzed by NqrF, which accepts electrons from NADH and reduces ubiquinone-1 to ubisemiquinone by a one-electron transfer pathway.</text>
</comment>
<keyword evidence="12" id="KW-0001">2Fe-2S</keyword>
<keyword evidence="15" id="KW-1278">Translocase</keyword>
<dbReference type="InterPro" id="IPR008333">
    <property type="entry name" value="Cbr1-like_FAD-bd_dom"/>
</dbReference>
<evidence type="ECO:0000256" key="25">
    <source>
        <dbReference type="ARBA" id="ARBA00030787"/>
    </source>
</evidence>
<dbReference type="PANTHER" id="PTHR43644:SF1">
    <property type="entry name" value="NAD(P)H-FLAVIN REDUCTASE"/>
    <property type="match status" value="1"/>
</dbReference>
<dbReference type="Gene3D" id="3.40.50.80">
    <property type="entry name" value="Nucleotide-binding domain of ferredoxin-NADP reductase (FNR) module"/>
    <property type="match status" value="1"/>
</dbReference>
<keyword evidence="21 29" id="KW-0830">Ubiquinone</keyword>
<proteinExistence type="inferred from homology"/>
<evidence type="ECO:0000256" key="22">
    <source>
        <dbReference type="ARBA" id="ARBA00023136"/>
    </source>
</evidence>
<dbReference type="Pfam" id="PF00111">
    <property type="entry name" value="Fer2"/>
    <property type="match status" value="1"/>
</dbReference>
<evidence type="ECO:0000256" key="11">
    <source>
        <dbReference type="ARBA" id="ARBA00022630"/>
    </source>
</evidence>
<dbReference type="GO" id="GO:0016655">
    <property type="term" value="F:oxidoreductase activity, acting on NAD(P)H, quinone or similar compound as acceptor"/>
    <property type="evidence" value="ECO:0007669"/>
    <property type="project" value="InterPro"/>
</dbReference>
<evidence type="ECO:0000256" key="15">
    <source>
        <dbReference type="ARBA" id="ARBA00022967"/>
    </source>
</evidence>
<dbReference type="GO" id="GO:0005886">
    <property type="term" value="C:plasma membrane"/>
    <property type="evidence" value="ECO:0007669"/>
    <property type="project" value="UniProtKB-SubCell"/>
</dbReference>
<dbReference type="PRINTS" id="PR00406">
    <property type="entry name" value="CYTB5RDTASE"/>
</dbReference>
<evidence type="ECO:0000256" key="6">
    <source>
        <dbReference type="ARBA" id="ARBA00013099"/>
    </source>
</evidence>
<feature type="domain" description="FAD-binding FR-type" evidence="28">
    <location>
        <begin position="128"/>
        <end position="269"/>
    </location>
</feature>
<evidence type="ECO:0000256" key="18">
    <source>
        <dbReference type="ARBA" id="ARBA00023027"/>
    </source>
</evidence>
<dbReference type="PRINTS" id="PR00371">
    <property type="entry name" value="FPNCR"/>
</dbReference>
<keyword evidence="22" id="KW-0472">Membrane</keyword>
<dbReference type="InterPro" id="IPR012675">
    <property type="entry name" value="Beta-grasp_dom_sf"/>
</dbReference>
<dbReference type="PROSITE" id="PS51384">
    <property type="entry name" value="FAD_FR"/>
    <property type="match status" value="1"/>
</dbReference>
<comment type="catalytic activity">
    <reaction evidence="26">
        <text>a ubiquinone + n Na(+)(in) + NADH + H(+) = a ubiquinol + n Na(+)(out) + NAD(+)</text>
        <dbReference type="Rhea" id="RHEA:47748"/>
        <dbReference type="Rhea" id="RHEA-COMP:9565"/>
        <dbReference type="Rhea" id="RHEA-COMP:9566"/>
        <dbReference type="ChEBI" id="CHEBI:15378"/>
        <dbReference type="ChEBI" id="CHEBI:16389"/>
        <dbReference type="ChEBI" id="CHEBI:17976"/>
        <dbReference type="ChEBI" id="CHEBI:29101"/>
        <dbReference type="ChEBI" id="CHEBI:57540"/>
        <dbReference type="ChEBI" id="CHEBI:57945"/>
        <dbReference type="EC" id="7.2.1.1"/>
    </reaction>
</comment>
<organism evidence="29 30">
    <name type="scientific">Devosia subaequoris</name>
    <dbReference type="NCBI Taxonomy" id="395930"/>
    <lineage>
        <taxon>Bacteria</taxon>
        <taxon>Pseudomonadati</taxon>
        <taxon>Pseudomonadota</taxon>
        <taxon>Alphaproteobacteria</taxon>
        <taxon>Hyphomicrobiales</taxon>
        <taxon>Devosiaceae</taxon>
        <taxon>Devosia</taxon>
    </lineage>
</organism>
<evidence type="ECO:0000256" key="2">
    <source>
        <dbReference type="ARBA" id="ARBA00002972"/>
    </source>
</evidence>
<evidence type="ECO:0000256" key="9">
    <source>
        <dbReference type="ARBA" id="ARBA00022475"/>
    </source>
</evidence>
<keyword evidence="23" id="KW-0739">Sodium transport</keyword>
<dbReference type="NCBIfam" id="TIGR01941">
    <property type="entry name" value="nqrF"/>
    <property type="match status" value="1"/>
</dbReference>
<dbReference type="InterPro" id="IPR039261">
    <property type="entry name" value="FNR_nucleotide-bd"/>
</dbReference>
<dbReference type="SUPFAM" id="SSF52343">
    <property type="entry name" value="Ferredoxin reductase-like, C-terminal NADP-linked domain"/>
    <property type="match status" value="1"/>
</dbReference>
<evidence type="ECO:0000313" key="30">
    <source>
        <dbReference type="Proteomes" id="UP000547011"/>
    </source>
</evidence>
<keyword evidence="20" id="KW-0406">Ion transport</keyword>
<evidence type="ECO:0000256" key="16">
    <source>
        <dbReference type="ARBA" id="ARBA00023004"/>
    </source>
</evidence>
<dbReference type="InterPro" id="IPR001433">
    <property type="entry name" value="OxRdtase_FAD/NAD-bd"/>
</dbReference>
<evidence type="ECO:0000256" key="5">
    <source>
        <dbReference type="ARBA" id="ARBA00011309"/>
    </source>
</evidence>
<evidence type="ECO:0000256" key="4">
    <source>
        <dbReference type="ARBA" id="ARBA00005570"/>
    </source>
</evidence>
<evidence type="ECO:0000259" key="27">
    <source>
        <dbReference type="PROSITE" id="PS51085"/>
    </source>
</evidence>
<keyword evidence="9" id="KW-1003">Cell membrane</keyword>
<dbReference type="FunFam" id="3.40.50.80:FF:000014">
    <property type="entry name" value="Na(+)-translocating NADH-quinone reductase subunit F"/>
    <property type="match status" value="1"/>
</dbReference>
<evidence type="ECO:0000256" key="12">
    <source>
        <dbReference type="ARBA" id="ARBA00022714"/>
    </source>
</evidence>
<evidence type="ECO:0000256" key="26">
    <source>
        <dbReference type="ARBA" id="ARBA00048891"/>
    </source>
</evidence>
<dbReference type="CDD" id="cd06188">
    <property type="entry name" value="NADH_quinone_reductase"/>
    <property type="match status" value="1"/>
</dbReference>
<evidence type="ECO:0000259" key="28">
    <source>
        <dbReference type="PROSITE" id="PS51384"/>
    </source>
</evidence>
<dbReference type="GO" id="GO:0006814">
    <property type="term" value="P:sodium ion transport"/>
    <property type="evidence" value="ECO:0007669"/>
    <property type="project" value="UniProtKB-KW"/>
</dbReference>
<comment type="cofactor">
    <cofactor evidence="1">
        <name>FAD</name>
        <dbReference type="ChEBI" id="CHEBI:57692"/>
    </cofactor>
</comment>
<dbReference type="PROSITE" id="PS51085">
    <property type="entry name" value="2FE2S_FER_2"/>
    <property type="match status" value="1"/>
</dbReference>
<keyword evidence="18" id="KW-0520">NAD</keyword>
<dbReference type="SUPFAM" id="SSF63380">
    <property type="entry name" value="Riboflavin synthase domain-like"/>
    <property type="match status" value="1"/>
</dbReference>
<evidence type="ECO:0000256" key="21">
    <source>
        <dbReference type="ARBA" id="ARBA00023075"/>
    </source>
</evidence>
<dbReference type="GO" id="GO:0046872">
    <property type="term" value="F:metal ion binding"/>
    <property type="evidence" value="ECO:0007669"/>
    <property type="project" value="UniProtKB-KW"/>
</dbReference>
<keyword evidence="11" id="KW-0285">Flavoprotein</keyword>
<sequence>MIEIALGTVLIIVLILALSGMVIGVRSIISPSGPVPITINGGTEITGHTGQKLLSILNGAGIPVPSACAGAGTCGLCRVRVIEGAGAPLPTELARLTRSDLKQGQRLACQVMVRGPMSLGVADDILAAESWTSRVRSARMLAPLIRELVLDVPEAEAFAFRAGSYVQIEAPPYALDFASLKVEPGYAPHWKTLGWRRLKSVSREPVHRAYSVASRPEDKGQIVLNIRLAVPPAGADEGVPPGIVSSYLFGLQPGDSVAVSGPFGDFHVQDTDREMVFIGGGVGMAPLRAMIHEQLAAGTRRKITFWYGARSGIDVFYKDEFDALAQTHDNFRWTLALSEPQPEDNWRGATGFIHEVVLCDYLKDHPAPEACEFYLCGPPLMIQAVLGMLDSCGVEPHAIFNDDFGI</sequence>
<protein>
    <recommendedName>
        <fullName evidence="7">Na(+)-translocating NADH-quinone reductase subunit F</fullName>
        <ecNumber evidence="6">7.2.1.1</ecNumber>
    </recommendedName>
    <alternativeName>
        <fullName evidence="25">NQR complex subunit F</fullName>
    </alternativeName>
    <alternativeName>
        <fullName evidence="24">NQR-1 subunit F</fullName>
    </alternativeName>
</protein>
<evidence type="ECO:0000256" key="17">
    <source>
        <dbReference type="ARBA" id="ARBA00023014"/>
    </source>
</evidence>
<evidence type="ECO:0000256" key="24">
    <source>
        <dbReference type="ARBA" id="ARBA00030032"/>
    </source>
</evidence>
<comment type="subcellular location">
    <subcellularLocation>
        <location evidence="3">Cell inner membrane</location>
    </subcellularLocation>
</comment>
<keyword evidence="13" id="KW-0479">Metal-binding</keyword>
<dbReference type="CDD" id="cd00207">
    <property type="entry name" value="fer2"/>
    <property type="match status" value="1"/>
</dbReference>
<dbReference type="Gene3D" id="3.10.20.30">
    <property type="match status" value="1"/>
</dbReference>
<comment type="caution">
    <text evidence="29">The sequence shown here is derived from an EMBL/GenBank/DDBJ whole genome shotgun (WGS) entry which is preliminary data.</text>
</comment>
<name>A0A7W6IM32_9HYPH</name>
<comment type="subunit">
    <text evidence="5">Composed of six subunits; NqrA, NqrB, NqrC, NqrD, NqrE and NqrF.</text>
</comment>
<evidence type="ECO:0000256" key="10">
    <source>
        <dbReference type="ARBA" id="ARBA00022519"/>
    </source>
</evidence>
<evidence type="ECO:0000313" key="29">
    <source>
        <dbReference type="EMBL" id="MBB4052142.1"/>
    </source>
</evidence>
<dbReference type="InterPro" id="IPR001709">
    <property type="entry name" value="Flavoprot_Pyr_Nucl_cyt_Rdtase"/>
</dbReference>
<evidence type="ECO:0000256" key="3">
    <source>
        <dbReference type="ARBA" id="ARBA00004533"/>
    </source>
</evidence>
<feature type="domain" description="2Fe-2S ferredoxin-type" evidence="27">
    <location>
        <begin position="33"/>
        <end position="125"/>
    </location>
</feature>
<dbReference type="InterPro" id="IPR010205">
    <property type="entry name" value="NqrF"/>
</dbReference>
<dbReference type="Pfam" id="PF00175">
    <property type="entry name" value="NAD_binding_1"/>
    <property type="match status" value="1"/>
</dbReference>
<dbReference type="Gene3D" id="2.40.30.10">
    <property type="entry name" value="Translation factors"/>
    <property type="match status" value="1"/>
</dbReference>
<keyword evidence="14" id="KW-0274">FAD</keyword>
<dbReference type="Pfam" id="PF00970">
    <property type="entry name" value="FAD_binding_6"/>
    <property type="match status" value="1"/>
</dbReference>
<evidence type="ECO:0000256" key="23">
    <source>
        <dbReference type="ARBA" id="ARBA00023201"/>
    </source>
</evidence>
<evidence type="ECO:0000256" key="19">
    <source>
        <dbReference type="ARBA" id="ARBA00023053"/>
    </source>
</evidence>
<dbReference type="InterPro" id="IPR001041">
    <property type="entry name" value="2Fe-2S_ferredoxin-type"/>
</dbReference>
<keyword evidence="29" id="KW-0560">Oxidoreductase</keyword>
<reference evidence="29 30" key="1">
    <citation type="submission" date="2020-08" db="EMBL/GenBank/DDBJ databases">
        <title>Genomic Encyclopedia of Type Strains, Phase IV (KMG-IV): sequencing the most valuable type-strain genomes for metagenomic binning, comparative biology and taxonomic classification.</title>
        <authorList>
            <person name="Goeker M."/>
        </authorList>
    </citation>
    <scope>NUCLEOTIDE SEQUENCE [LARGE SCALE GENOMIC DNA]</scope>
    <source>
        <strain evidence="29 30">DSM 23447</strain>
    </source>
</reference>
<keyword evidence="19" id="KW-0915">Sodium</keyword>
<evidence type="ECO:0000256" key="8">
    <source>
        <dbReference type="ARBA" id="ARBA00022448"/>
    </source>
</evidence>